<evidence type="ECO:0000313" key="1">
    <source>
        <dbReference type="EMBL" id="KAK9702264.1"/>
    </source>
</evidence>
<accession>A0AAW1JEX5</accession>
<gene>
    <name evidence="1" type="ORF">QE152_g30065</name>
</gene>
<name>A0AAW1JEX5_POPJA</name>
<organism evidence="1 2">
    <name type="scientific">Popillia japonica</name>
    <name type="common">Japanese beetle</name>
    <dbReference type="NCBI Taxonomy" id="7064"/>
    <lineage>
        <taxon>Eukaryota</taxon>
        <taxon>Metazoa</taxon>
        <taxon>Ecdysozoa</taxon>
        <taxon>Arthropoda</taxon>
        <taxon>Hexapoda</taxon>
        <taxon>Insecta</taxon>
        <taxon>Pterygota</taxon>
        <taxon>Neoptera</taxon>
        <taxon>Endopterygota</taxon>
        <taxon>Coleoptera</taxon>
        <taxon>Polyphaga</taxon>
        <taxon>Scarabaeiformia</taxon>
        <taxon>Scarabaeidae</taxon>
        <taxon>Rutelinae</taxon>
        <taxon>Popillia</taxon>
    </lineage>
</organism>
<protein>
    <submittedName>
        <fullName evidence="1">Uncharacterized protein</fullName>
    </submittedName>
</protein>
<sequence length="108" mass="12447">MKNLKTQLSVTVLPPDIVGDVTDEEMIEEDLIPINDMILRFGIAMAVNSFLWTTTTEARKANLQTVGHFWPTKMDRKCNANKQFDFQLKPDAEPLKITQKKLRDERNV</sequence>
<reference evidence="1 2" key="1">
    <citation type="journal article" date="2024" name="BMC Genomics">
        <title>De novo assembly and annotation of Popillia japonica's genome with initial clues to its potential as an invasive pest.</title>
        <authorList>
            <person name="Cucini C."/>
            <person name="Boschi S."/>
            <person name="Funari R."/>
            <person name="Cardaioli E."/>
            <person name="Iannotti N."/>
            <person name="Marturano G."/>
            <person name="Paoli F."/>
            <person name="Bruttini M."/>
            <person name="Carapelli A."/>
            <person name="Frati F."/>
            <person name="Nardi F."/>
        </authorList>
    </citation>
    <scope>NUCLEOTIDE SEQUENCE [LARGE SCALE GENOMIC DNA]</scope>
    <source>
        <strain evidence="1">DMR45628</strain>
    </source>
</reference>
<evidence type="ECO:0000313" key="2">
    <source>
        <dbReference type="Proteomes" id="UP001458880"/>
    </source>
</evidence>
<dbReference type="Proteomes" id="UP001458880">
    <property type="component" value="Unassembled WGS sequence"/>
</dbReference>
<comment type="caution">
    <text evidence="1">The sequence shown here is derived from an EMBL/GenBank/DDBJ whole genome shotgun (WGS) entry which is preliminary data.</text>
</comment>
<keyword evidence="2" id="KW-1185">Reference proteome</keyword>
<proteinExistence type="predicted"/>
<dbReference type="EMBL" id="JASPKY010000396">
    <property type="protein sequence ID" value="KAK9702264.1"/>
    <property type="molecule type" value="Genomic_DNA"/>
</dbReference>
<dbReference type="AlphaFoldDB" id="A0AAW1JEX5"/>